<keyword evidence="2" id="KW-1003">Cell membrane</keyword>
<evidence type="ECO:0000256" key="3">
    <source>
        <dbReference type="ARBA" id="ARBA00022692"/>
    </source>
</evidence>
<dbReference type="RefSeq" id="WP_334293588.1">
    <property type="nucleotide sequence ID" value="NZ_CVTD020000015.1"/>
</dbReference>
<protein>
    <submittedName>
        <fullName evidence="7">Putative membrane protein</fullName>
    </submittedName>
</protein>
<keyword evidence="5 6" id="KW-0472">Membrane</keyword>
<evidence type="ECO:0000256" key="2">
    <source>
        <dbReference type="ARBA" id="ARBA00022475"/>
    </source>
</evidence>
<gene>
    <name evidence="7" type="ORF">HHT355_1187</name>
</gene>
<feature type="transmembrane region" description="Helical" evidence="6">
    <location>
        <begin position="80"/>
        <end position="103"/>
    </location>
</feature>
<dbReference type="GO" id="GO:0005886">
    <property type="term" value="C:plasma membrane"/>
    <property type="evidence" value="ECO:0007669"/>
    <property type="project" value="UniProtKB-SubCell"/>
</dbReference>
<organism evidence="7 8">
    <name type="scientific">Herbinix hemicellulosilytica</name>
    <dbReference type="NCBI Taxonomy" id="1564487"/>
    <lineage>
        <taxon>Bacteria</taxon>
        <taxon>Bacillati</taxon>
        <taxon>Bacillota</taxon>
        <taxon>Clostridia</taxon>
        <taxon>Lachnospirales</taxon>
        <taxon>Lachnospiraceae</taxon>
        <taxon>Herbinix</taxon>
    </lineage>
</organism>
<evidence type="ECO:0000256" key="5">
    <source>
        <dbReference type="ARBA" id="ARBA00023136"/>
    </source>
</evidence>
<dbReference type="PANTHER" id="PTHR23513:SF11">
    <property type="entry name" value="STAPHYLOFERRIN A TRANSPORTER"/>
    <property type="match status" value="1"/>
</dbReference>
<dbReference type="AlphaFoldDB" id="A0A0H5SFZ6"/>
<keyword evidence="4 6" id="KW-1133">Transmembrane helix</keyword>
<evidence type="ECO:0000256" key="1">
    <source>
        <dbReference type="ARBA" id="ARBA00004651"/>
    </source>
</evidence>
<proteinExistence type="predicted"/>
<feature type="transmembrane region" description="Helical" evidence="6">
    <location>
        <begin position="168"/>
        <end position="193"/>
    </location>
</feature>
<dbReference type="Proteomes" id="UP000236497">
    <property type="component" value="Unassembled WGS sequence"/>
</dbReference>
<evidence type="ECO:0000313" key="7">
    <source>
        <dbReference type="EMBL" id="CRZ34389.1"/>
    </source>
</evidence>
<reference evidence="7 8" key="1">
    <citation type="submission" date="2015-06" db="EMBL/GenBank/DDBJ databases">
        <authorList>
            <person name="Wibberg Daniel"/>
        </authorList>
    </citation>
    <scope>NUCLEOTIDE SEQUENCE [LARGE SCALE GENOMIC DNA]</scope>
    <source>
        <strain evidence="7 8">T3/55T</strain>
    </source>
</reference>
<accession>A0A0H5SFZ6</accession>
<feature type="transmembrane region" description="Helical" evidence="6">
    <location>
        <begin position="144"/>
        <end position="162"/>
    </location>
</feature>
<evidence type="ECO:0000256" key="4">
    <source>
        <dbReference type="ARBA" id="ARBA00022989"/>
    </source>
</evidence>
<dbReference type="GO" id="GO:0022857">
    <property type="term" value="F:transmembrane transporter activity"/>
    <property type="evidence" value="ECO:0007669"/>
    <property type="project" value="InterPro"/>
</dbReference>
<dbReference type="InterPro" id="IPR036259">
    <property type="entry name" value="MFS_trans_sf"/>
</dbReference>
<name>A0A0H5SFZ6_HERHM</name>
<evidence type="ECO:0000313" key="8">
    <source>
        <dbReference type="Proteomes" id="UP000236497"/>
    </source>
</evidence>
<feature type="transmembrane region" description="Helical" evidence="6">
    <location>
        <begin position="256"/>
        <end position="279"/>
    </location>
</feature>
<dbReference type="PANTHER" id="PTHR23513">
    <property type="entry name" value="INTEGRAL MEMBRANE EFFLUX PROTEIN-RELATED"/>
    <property type="match status" value="1"/>
</dbReference>
<keyword evidence="3 6" id="KW-0812">Transmembrane</keyword>
<dbReference type="InterPro" id="IPR011701">
    <property type="entry name" value="MFS"/>
</dbReference>
<sequence>MSFSGSLITVLHPMIATSLYAIGGMNLVIAVDLCTFLVAFVALLLFVEIPPVKVSEERQSETLIESAKAGLKCLNENRMVLMLILFLSGVNLVASAFDAVLPAFILPRENGGESILGIVTSFAGIVMLAGSMLASVLPPPKDRIRLIVATMLFSLTTDNFLMSLTRSPVAWCIAQILGYLPVPLMSTSLDVIVRSTIPTEMQGRVYSCRNTLQFFTIPIGFFFGGWMVDVICEPFMEQIPGESIMASMFGMGKGSGAGLMIFILGILGMVICLIFGRILKKYKYHESL</sequence>
<dbReference type="EMBL" id="CVTD020000015">
    <property type="protein sequence ID" value="CRZ34389.1"/>
    <property type="molecule type" value="Genomic_DNA"/>
</dbReference>
<feature type="transmembrane region" description="Helical" evidence="6">
    <location>
        <begin position="20"/>
        <end position="47"/>
    </location>
</feature>
<feature type="transmembrane region" description="Helical" evidence="6">
    <location>
        <begin position="214"/>
        <end position="236"/>
    </location>
</feature>
<feature type="transmembrane region" description="Helical" evidence="6">
    <location>
        <begin position="115"/>
        <end position="137"/>
    </location>
</feature>
<evidence type="ECO:0000256" key="6">
    <source>
        <dbReference type="SAM" id="Phobius"/>
    </source>
</evidence>
<dbReference type="Pfam" id="PF07690">
    <property type="entry name" value="MFS_1"/>
    <property type="match status" value="1"/>
</dbReference>
<keyword evidence="8" id="KW-1185">Reference proteome</keyword>
<comment type="subcellular location">
    <subcellularLocation>
        <location evidence="1">Cell membrane</location>
        <topology evidence="1">Multi-pass membrane protein</topology>
    </subcellularLocation>
</comment>
<dbReference type="SUPFAM" id="SSF103473">
    <property type="entry name" value="MFS general substrate transporter"/>
    <property type="match status" value="1"/>
</dbReference>
<dbReference type="Gene3D" id="1.20.1250.20">
    <property type="entry name" value="MFS general substrate transporter like domains"/>
    <property type="match status" value="1"/>
</dbReference>